<dbReference type="PROSITE" id="PS51352">
    <property type="entry name" value="THIOREDOXIN_2"/>
    <property type="match status" value="1"/>
</dbReference>
<dbReference type="InterPro" id="IPR036249">
    <property type="entry name" value="Thioredoxin-like_sf"/>
</dbReference>
<dbReference type="InterPro" id="IPR017937">
    <property type="entry name" value="Thioredoxin_CS"/>
</dbReference>
<feature type="domain" description="Thioredoxin" evidence="2">
    <location>
        <begin position="58"/>
        <end position="210"/>
    </location>
</feature>
<gene>
    <name evidence="3" type="ORF">H9L23_00910</name>
</gene>
<dbReference type="RefSeq" id="WP_187593181.1">
    <property type="nucleotide sequence ID" value="NZ_CP060723.1"/>
</dbReference>
<dbReference type="InterPro" id="IPR013766">
    <property type="entry name" value="Thioredoxin_domain"/>
</dbReference>
<dbReference type="PANTHER" id="PTHR42852:SF13">
    <property type="entry name" value="PROTEIN DIPZ"/>
    <property type="match status" value="1"/>
</dbReference>
<accession>A0A7G9QH85</accession>
<reference evidence="3 4" key="1">
    <citation type="submission" date="2020-08" db="EMBL/GenBank/DDBJ databases">
        <title>Genome sequence of Pedobacter roseus KACC 11594T.</title>
        <authorList>
            <person name="Hyun D.-W."/>
            <person name="Bae J.-W."/>
        </authorList>
    </citation>
    <scope>NUCLEOTIDE SEQUENCE [LARGE SCALE GENOMIC DNA]</scope>
    <source>
        <strain evidence="3 4">KACC 11594</strain>
    </source>
</reference>
<dbReference type="AlphaFoldDB" id="A0A7G9QH85"/>
<dbReference type="InterPro" id="IPR050553">
    <property type="entry name" value="Thioredoxin_ResA/DsbE_sf"/>
</dbReference>
<dbReference type="GO" id="GO:0016209">
    <property type="term" value="F:antioxidant activity"/>
    <property type="evidence" value="ECO:0007669"/>
    <property type="project" value="InterPro"/>
</dbReference>
<dbReference type="InterPro" id="IPR000866">
    <property type="entry name" value="AhpC/TSA"/>
</dbReference>
<evidence type="ECO:0000259" key="2">
    <source>
        <dbReference type="PROSITE" id="PS51352"/>
    </source>
</evidence>
<dbReference type="Gene3D" id="3.40.30.10">
    <property type="entry name" value="Glutaredoxin"/>
    <property type="match status" value="1"/>
</dbReference>
<sequence>MKKTIFFIDRALPCLFLWVKKPTYLGTEELINRPKQILTFLFCILVLVSNAQQTAKKLSVGDKIPADFWTKKHEIYSQGKTEQEDLSKFKGRLVILDFWATWCAPCVAMMPNMENLQQEFDSRIQIVPVTYQDEQTITSWLPLQEKRIGMKFRLPKLVNDKDLSSMFPYKSIPHYVWIDRDGTVKAITSYEDVTSKNIDAILNDLGQKMENKNDVMLNFDRDKPLLIDGNGGKSEHLIYHSLLTSYIPGIHPGLNRKWDYPYGTKVLLRNLSIPQLFAASYPSFGLKNTIYNLSDSNLYIMPKGLQAYRWLEKYAYCYETVIPNELGANYEEAIRKDLHQMFPNYYTEIKKKRIKCLALVKTIKKNNLLKSKGGESIQGFNPFGFKLQNSTLDFLIMNLDFKYMQNEPKIIDRTGITYPIDLDIQADLKDVTSLNAALKTFGLALEERYERIDVLVIYDRNGGADRLRDLQRDEKK</sequence>
<protein>
    <submittedName>
        <fullName evidence="3">TlpA family protein disulfide reductase</fullName>
    </submittedName>
</protein>
<dbReference type="SUPFAM" id="SSF52833">
    <property type="entry name" value="Thioredoxin-like"/>
    <property type="match status" value="1"/>
</dbReference>
<evidence type="ECO:0000313" key="4">
    <source>
        <dbReference type="Proteomes" id="UP000515806"/>
    </source>
</evidence>
<dbReference type="Pfam" id="PF00578">
    <property type="entry name" value="AhpC-TSA"/>
    <property type="match status" value="1"/>
</dbReference>
<dbReference type="KEGG" id="proe:H9L23_00910"/>
<keyword evidence="1" id="KW-0676">Redox-active center</keyword>
<dbReference type="PROSITE" id="PS00194">
    <property type="entry name" value="THIOREDOXIN_1"/>
    <property type="match status" value="1"/>
</dbReference>
<name>A0A7G9QH85_9SPHI</name>
<organism evidence="3 4">
    <name type="scientific">Pedobacter roseus</name>
    <dbReference type="NCBI Taxonomy" id="336820"/>
    <lineage>
        <taxon>Bacteria</taxon>
        <taxon>Pseudomonadati</taxon>
        <taxon>Bacteroidota</taxon>
        <taxon>Sphingobacteriia</taxon>
        <taxon>Sphingobacteriales</taxon>
        <taxon>Sphingobacteriaceae</taxon>
        <taxon>Pedobacter</taxon>
    </lineage>
</organism>
<evidence type="ECO:0000256" key="1">
    <source>
        <dbReference type="ARBA" id="ARBA00023284"/>
    </source>
</evidence>
<proteinExistence type="predicted"/>
<dbReference type="Proteomes" id="UP000515806">
    <property type="component" value="Chromosome"/>
</dbReference>
<dbReference type="GO" id="GO:0016491">
    <property type="term" value="F:oxidoreductase activity"/>
    <property type="evidence" value="ECO:0007669"/>
    <property type="project" value="InterPro"/>
</dbReference>
<evidence type="ECO:0000313" key="3">
    <source>
        <dbReference type="EMBL" id="QNN42710.1"/>
    </source>
</evidence>
<dbReference type="CDD" id="cd02966">
    <property type="entry name" value="TlpA_like_family"/>
    <property type="match status" value="1"/>
</dbReference>
<keyword evidence="4" id="KW-1185">Reference proteome</keyword>
<dbReference type="PANTHER" id="PTHR42852">
    <property type="entry name" value="THIOL:DISULFIDE INTERCHANGE PROTEIN DSBE"/>
    <property type="match status" value="1"/>
</dbReference>
<dbReference type="EMBL" id="CP060723">
    <property type="protein sequence ID" value="QNN42710.1"/>
    <property type="molecule type" value="Genomic_DNA"/>
</dbReference>